<evidence type="ECO:0000256" key="3">
    <source>
        <dbReference type="ARBA" id="ARBA00022679"/>
    </source>
</evidence>
<dbReference type="InterPro" id="IPR036282">
    <property type="entry name" value="Glutathione-S-Trfase_C_sf"/>
</dbReference>
<evidence type="ECO:0000256" key="2">
    <source>
        <dbReference type="ARBA" id="ARBA00012452"/>
    </source>
</evidence>
<dbReference type="EC" id="2.5.1.18" evidence="2"/>
<dbReference type="FunFam" id="3.40.30.10:FF:000156">
    <property type="entry name" value="Glutathione S-transferase 1"/>
    <property type="match status" value="1"/>
</dbReference>
<dbReference type="SFLD" id="SFLDG00358">
    <property type="entry name" value="Main_(cytGST)"/>
    <property type="match status" value="1"/>
</dbReference>
<comment type="similarity">
    <text evidence="1">Belongs to the GST superfamily.</text>
</comment>
<sequence>MATTEQVAALDSAAAAPAAEGNPLAPDLATGTVHSEPATAAPSADVGAQATAGATAAAAAAAAATADTAAAAAAPPEPGKEAETKLIVHHLDDSRSQRVLWLLEELELPYEIKYYKRLPSRQAPPELKKVHPLGKSPIITDGAVTIAESGAIVEYLLAKYGKGKFVPTEEGWVDNLYYNHYPEGTLQPLLVTGYIFTLIPQRSPLIIRPIAQAICKNVLNMLVEPQVKTNAEMIEQHLAQSPSGWFAGGPEPTSADFLMSFACETLIARGGGAAGPKTKAFVELAHGRDAFKRALEKGGEYAYA</sequence>
<gene>
    <name evidence="7" type="ORF">CALVIDRAFT_526057</name>
</gene>
<proteinExistence type="inferred from homology"/>
<evidence type="ECO:0000313" key="8">
    <source>
        <dbReference type="Proteomes" id="UP000076738"/>
    </source>
</evidence>
<dbReference type="STRING" id="1330018.A0A167PBU8"/>
<dbReference type="Gene3D" id="3.40.30.10">
    <property type="entry name" value="Glutaredoxin"/>
    <property type="match status" value="1"/>
</dbReference>
<dbReference type="InterPro" id="IPR004045">
    <property type="entry name" value="Glutathione_S-Trfase_N"/>
</dbReference>
<dbReference type="PANTHER" id="PTHR44051">
    <property type="entry name" value="GLUTATHIONE S-TRANSFERASE-RELATED"/>
    <property type="match status" value="1"/>
</dbReference>
<dbReference type="PANTHER" id="PTHR44051:SF9">
    <property type="entry name" value="GLUTATHIONE S-TRANSFERASE 1"/>
    <property type="match status" value="1"/>
</dbReference>
<dbReference type="SFLD" id="SFLDS00019">
    <property type="entry name" value="Glutathione_Transferase_(cytos"/>
    <property type="match status" value="1"/>
</dbReference>
<feature type="compositionally biased region" description="Low complexity" evidence="5">
    <location>
        <begin position="8"/>
        <end position="19"/>
    </location>
</feature>
<evidence type="ECO:0000256" key="1">
    <source>
        <dbReference type="ARBA" id="ARBA00007409"/>
    </source>
</evidence>
<name>A0A167PBU8_CALVF</name>
<dbReference type="OrthoDB" id="2098326at2759"/>
<feature type="domain" description="GST N-terminal" evidence="6">
    <location>
        <begin position="83"/>
        <end position="164"/>
    </location>
</feature>
<keyword evidence="8" id="KW-1185">Reference proteome</keyword>
<evidence type="ECO:0000259" key="6">
    <source>
        <dbReference type="PROSITE" id="PS50404"/>
    </source>
</evidence>
<dbReference type="GO" id="GO:0004364">
    <property type="term" value="F:glutathione transferase activity"/>
    <property type="evidence" value="ECO:0007669"/>
    <property type="project" value="UniProtKB-EC"/>
</dbReference>
<dbReference type="InterPro" id="IPR036249">
    <property type="entry name" value="Thioredoxin-like_sf"/>
</dbReference>
<feature type="region of interest" description="Disordered" evidence="5">
    <location>
        <begin position="1"/>
        <end position="44"/>
    </location>
</feature>
<accession>A0A167PBU8</accession>
<reference evidence="7 8" key="1">
    <citation type="journal article" date="2016" name="Mol. Biol. Evol.">
        <title>Comparative Genomics of Early-Diverging Mushroom-Forming Fungi Provides Insights into the Origins of Lignocellulose Decay Capabilities.</title>
        <authorList>
            <person name="Nagy L.G."/>
            <person name="Riley R."/>
            <person name="Tritt A."/>
            <person name="Adam C."/>
            <person name="Daum C."/>
            <person name="Floudas D."/>
            <person name="Sun H."/>
            <person name="Yadav J.S."/>
            <person name="Pangilinan J."/>
            <person name="Larsson K.H."/>
            <person name="Matsuura K."/>
            <person name="Barry K."/>
            <person name="Labutti K."/>
            <person name="Kuo R."/>
            <person name="Ohm R.A."/>
            <person name="Bhattacharya S.S."/>
            <person name="Shirouzu T."/>
            <person name="Yoshinaga Y."/>
            <person name="Martin F.M."/>
            <person name="Grigoriev I.V."/>
            <person name="Hibbett D.S."/>
        </authorList>
    </citation>
    <scope>NUCLEOTIDE SEQUENCE [LARGE SCALE GENOMIC DNA]</scope>
    <source>
        <strain evidence="7 8">TUFC12733</strain>
    </source>
</reference>
<dbReference type="InterPro" id="IPR040079">
    <property type="entry name" value="Glutathione_S-Trfase"/>
</dbReference>
<dbReference type="AlphaFoldDB" id="A0A167PBU8"/>
<evidence type="ECO:0000256" key="5">
    <source>
        <dbReference type="SAM" id="MobiDB-lite"/>
    </source>
</evidence>
<dbReference type="SUPFAM" id="SSF52833">
    <property type="entry name" value="Thioredoxin-like"/>
    <property type="match status" value="1"/>
</dbReference>
<dbReference type="GO" id="GO:0004602">
    <property type="term" value="F:glutathione peroxidase activity"/>
    <property type="evidence" value="ECO:0007669"/>
    <property type="project" value="UniProtKB-ARBA"/>
</dbReference>
<dbReference type="Gene3D" id="1.20.1050.10">
    <property type="match status" value="1"/>
</dbReference>
<dbReference type="Pfam" id="PF02798">
    <property type="entry name" value="GST_N"/>
    <property type="match status" value="1"/>
</dbReference>
<evidence type="ECO:0000313" key="7">
    <source>
        <dbReference type="EMBL" id="KZO98629.1"/>
    </source>
</evidence>
<dbReference type="EMBL" id="KV417275">
    <property type="protein sequence ID" value="KZO98629.1"/>
    <property type="molecule type" value="Genomic_DNA"/>
</dbReference>
<keyword evidence="3" id="KW-0808">Transferase</keyword>
<dbReference type="PROSITE" id="PS50404">
    <property type="entry name" value="GST_NTER"/>
    <property type="match status" value="1"/>
</dbReference>
<protein>
    <recommendedName>
        <fullName evidence="2">glutathione transferase</fullName>
        <ecNumber evidence="2">2.5.1.18</ecNumber>
    </recommendedName>
</protein>
<dbReference type="Proteomes" id="UP000076738">
    <property type="component" value="Unassembled WGS sequence"/>
</dbReference>
<dbReference type="SUPFAM" id="SSF47616">
    <property type="entry name" value="GST C-terminal domain-like"/>
    <property type="match status" value="1"/>
</dbReference>
<dbReference type="CDD" id="cd03046">
    <property type="entry name" value="GST_N_GTT1_like"/>
    <property type="match status" value="1"/>
</dbReference>
<organism evidence="7 8">
    <name type="scientific">Calocera viscosa (strain TUFC12733)</name>
    <dbReference type="NCBI Taxonomy" id="1330018"/>
    <lineage>
        <taxon>Eukaryota</taxon>
        <taxon>Fungi</taxon>
        <taxon>Dikarya</taxon>
        <taxon>Basidiomycota</taxon>
        <taxon>Agaricomycotina</taxon>
        <taxon>Dacrymycetes</taxon>
        <taxon>Dacrymycetales</taxon>
        <taxon>Dacrymycetaceae</taxon>
        <taxon>Calocera</taxon>
    </lineage>
</organism>
<comment type="catalytic activity">
    <reaction evidence="4">
        <text>RX + glutathione = an S-substituted glutathione + a halide anion + H(+)</text>
        <dbReference type="Rhea" id="RHEA:16437"/>
        <dbReference type="ChEBI" id="CHEBI:15378"/>
        <dbReference type="ChEBI" id="CHEBI:16042"/>
        <dbReference type="ChEBI" id="CHEBI:17792"/>
        <dbReference type="ChEBI" id="CHEBI:57925"/>
        <dbReference type="ChEBI" id="CHEBI:90779"/>
        <dbReference type="EC" id="2.5.1.18"/>
    </reaction>
</comment>
<dbReference type="GO" id="GO:0005737">
    <property type="term" value="C:cytoplasm"/>
    <property type="evidence" value="ECO:0007669"/>
    <property type="project" value="UniProtKB-ARBA"/>
</dbReference>
<evidence type="ECO:0000256" key="4">
    <source>
        <dbReference type="ARBA" id="ARBA00047960"/>
    </source>
</evidence>